<proteinExistence type="predicted"/>
<gene>
    <name evidence="2" type="ORF">PSE10A_46400</name>
</gene>
<dbReference type="RefSeq" id="WP_189659086.1">
    <property type="nucleotide sequence ID" value="NZ_BMZW01000035.1"/>
</dbReference>
<dbReference type="AlphaFoldDB" id="A0A9P3AHI3"/>
<keyword evidence="1" id="KW-0472">Membrane</keyword>
<name>A0A9P3AHI3_PSEA0</name>
<keyword evidence="1" id="KW-1133">Transmembrane helix</keyword>
<reference evidence="2" key="1">
    <citation type="submission" date="2020-09" db="EMBL/GenBank/DDBJ databases">
        <title>Pseudomonas syringae pv. eriobotryae genome sequence causing loquat canker disease.</title>
        <authorList>
            <person name="Fukuda S."/>
            <person name="Tashiro H."/>
            <person name="Nagano Y."/>
        </authorList>
    </citation>
    <scope>NUCLEOTIDE SEQUENCE</scope>
    <source>
        <strain evidence="2">AM001</strain>
    </source>
</reference>
<sequence>MACLSIFVHLLLAVQAYYPDETISAANVFNAKMIGVAAGFLIFIVHAVLPLMIGFKIFKLIVHPFIEDFRRNEFIVSACFSVLLYLSFDLVVLSILKFGILEPLKIIL</sequence>
<comment type="caution">
    <text evidence="2">The sequence shown here is derived from an EMBL/GenBank/DDBJ whole genome shotgun (WGS) entry which is preliminary data.</text>
</comment>
<dbReference type="EMBL" id="BMZW01000035">
    <property type="protein sequence ID" value="GFZ62129.1"/>
    <property type="molecule type" value="Genomic_DNA"/>
</dbReference>
<evidence type="ECO:0000256" key="1">
    <source>
        <dbReference type="SAM" id="Phobius"/>
    </source>
</evidence>
<evidence type="ECO:0000313" key="3">
    <source>
        <dbReference type="Proteomes" id="UP000630864"/>
    </source>
</evidence>
<evidence type="ECO:0000313" key="2">
    <source>
        <dbReference type="EMBL" id="GFZ62129.1"/>
    </source>
</evidence>
<dbReference type="Proteomes" id="UP000630864">
    <property type="component" value="Unassembled WGS sequence"/>
</dbReference>
<protein>
    <submittedName>
        <fullName evidence="2">Uncharacterized protein</fullName>
    </submittedName>
</protein>
<organism evidence="2 3">
    <name type="scientific">Pseudomonas amygdali pv. eriobotryae</name>
    <dbReference type="NCBI Taxonomy" id="129137"/>
    <lineage>
        <taxon>Bacteria</taxon>
        <taxon>Pseudomonadati</taxon>
        <taxon>Pseudomonadota</taxon>
        <taxon>Gammaproteobacteria</taxon>
        <taxon>Pseudomonadales</taxon>
        <taxon>Pseudomonadaceae</taxon>
        <taxon>Pseudomonas</taxon>
        <taxon>Pseudomonas amygdali</taxon>
    </lineage>
</organism>
<feature type="transmembrane region" description="Helical" evidence="1">
    <location>
        <begin position="32"/>
        <end position="53"/>
    </location>
</feature>
<accession>A0A9P3AHI3</accession>
<feature type="transmembrane region" description="Helical" evidence="1">
    <location>
        <begin position="74"/>
        <end position="96"/>
    </location>
</feature>
<keyword evidence="1" id="KW-0812">Transmembrane</keyword>